<dbReference type="SUPFAM" id="SSF46785">
    <property type="entry name" value="Winged helix' DNA-binding domain"/>
    <property type="match status" value="1"/>
</dbReference>
<keyword evidence="3" id="KW-0238">DNA-binding</keyword>
<dbReference type="PROSITE" id="PS50931">
    <property type="entry name" value="HTH_LYSR"/>
    <property type="match status" value="1"/>
</dbReference>
<keyword evidence="2" id="KW-0805">Transcription regulation</keyword>
<dbReference type="RefSeq" id="WP_024272636.1">
    <property type="nucleotide sequence ID" value="NZ_CABIYR010000009.1"/>
</dbReference>
<evidence type="ECO:0000313" key="7">
    <source>
        <dbReference type="Proteomes" id="UP001243856"/>
    </source>
</evidence>
<dbReference type="PANTHER" id="PTHR30126">
    <property type="entry name" value="HTH-TYPE TRANSCRIPTIONAL REGULATOR"/>
    <property type="match status" value="1"/>
</dbReference>
<accession>A0ABT7G3V5</accession>
<dbReference type="Proteomes" id="UP001243856">
    <property type="component" value="Unassembled WGS sequence"/>
</dbReference>
<evidence type="ECO:0000256" key="4">
    <source>
        <dbReference type="ARBA" id="ARBA00023163"/>
    </source>
</evidence>
<dbReference type="SUPFAM" id="SSF53850">
    <property type="entry name" value="Periplasmic binding protein-like II"/>
    <property type="match status" value="1"/>
</dbReference>
<evidence type="ECO:0000256" key="2">
    <source>
        <dbReference type="ARBA" id="ARBA00023015"/>
    </source>
</evidence>
<evidence type="ECO:0000256" key="1">
    <source>
        <dbReference type="ARBA" id="ARBA00009437"/>
    </source>
</evidence>
<reference evidence="6 7" key="1">
    <citation type="submission" date="2023-05" db="EMBL/GenBank/DDBJ databases">
        <title>Metabolic capabilities are highly conserved among human nasal-associated Corynebacterium species in pangenomic analyses.</title>
        <authorList>
            <person name="Tran T.H."/>
            <person name="Roberts A.Q."/>
            <person name="Escapa I.F."/>
            <person name="Gao W."/>
            <person name="Conlan S."/>
            <person name="Kong H."/>
            <person name="Segre J.A."/>
            <person name="Kelly M.S."/>
            <person name="Lemon K.P."/>
        </authorList>
    </citation>
    <scope>NUCLEOTIDE SEQUENCE [LARGE SCALE GENOMIC DNA]</scope>
    <source>
        <strain evidence="6 7">KPL2811</strain>
    </source>
</reference>
<gene>
    <name evidence="6" type="ORF">QPX45_09245</name>
</gene>
<comment type="caution">
    <text evidence="6">The sequence shown here is derived from an EMBL/GenBank/DDBJ whole genome shotgun (WGS) entry which is preliminary data.</text>
</comment>
<proteinExistence type="inferred from homology"/>
<dbReference type="InterPro" id="IPR005119">
    <property type="entry name" value="LysR_subst-bd"/>
</dbReference>
<keyword evidence="7" id="KW-1185">Reference proteome</keyword>
<sequence length="358" mass="39398">MRFRLCTAERLRESTKSVQGYNESMYPARDGDDSRFSSVRRSYVPDALTVDVVLAVARHGGMNQAAKYLNVSQQTVSTRVAKLEKHLNTRIFWRGAAGSSTTKVGHQVIRVLEGLERALNDCAHGLKAATNNAVTEGLKLVVSHTVAEIDYPRWAAAFQRRHPQTHLHMRQLNSREAQRHVIQGDAELALVEGNWVAHELHQRVIGHDELIVAAPAHHPWAKSNNHNDLDMPSASIPVTGTAPITKEELQSTPLVLREQGSGTREVVEDALEGLAPPIGEFGSLGAQRTGIGTLGAPGVIARRAVSSQLATGEYLEVPVVGVNFDRPLRVVWSSKNRLSDPARLFLRFLVDYTDRNAT</sequence>
<evidence type="ECO:0000313" key="6">
    <source>
        <dbReference type="EMBL" id="MDK4301417.1"/>
    </source>
</evidence>
<organism evidence="6 7">
    <name type="scientific">Corynebacterium propinquum</name>
    <dbReference type="NCBI Taxonomy" id="43769"/>
    <lineage>
        <taxon>Bacteria</taxon>
        <taxon>Bacillati</taxon>
        <taxon>Actinomycetota</taxon>
        <taxon>Actinomycetes</taxon>
        <taxon>Mycobacteriales</taxon>
        <taxon>Corynebacteriaceae</taxon>
        <taxon>Corynebacterium</taxon>
    </lineage>
</organism>
<dbReference type="InterPro" id="IPR036388">
    <property type="entry name" value="WH-like_DNA-bd_sf"/>
</dbReference>
<dbReference type="InterPro" id="IPR000847">
    <property type="entry name" value="LysR_HTH_N"/>
</dbReference>
<keyword evidence="4" id="KW-0804">Transcription</keyword>
<dbReference type="Gene3D" id="3.40.190.290">
    <property type="match status" value="1"/>
</dbReference>
<dbReference type="Gene3D" id="1.10.10.10">
    <property type="entry name" value="Winged helix-like DNA-binding domain superfamily/Winged helix DNA-binding domain"/>
    <property type="match status" value="1"/>
</dbReference>
<evidence type="ECO:0000256" key="3">
    <source>
        <dbReference type="ARBA" id="ARBA00023125"/>
    </source>
</evidence>
<dbReference type="EMBL" id="JASNVK010000019">
    <property type="protein sequence ID" value="MDK4301417.1"/>
    <property type="molecule type" value="Genomic_DNA"/>
</dbReference>
<dbReference type="Pfam" id="PF00126">
    <property type="entry name" value="HTH_1"/>
    <property type="match status" value="1"/>
</dbReference>
<dbReference type="Pfam" id="PF03466">
    <property type="entry name" value="LysR_substrate"/>
    <property type="match status" value="1"/>
</dbReference>
<dbReference type="PANTHER" id="PTHR30126:SF39">
    <property type="entry name" value="HTH-TYPE TRANSCRIPTIONAL REGULATOR CYSL"/>
    <property type="match status" value="1"/>
</dbReference>
<comment type="similarity">
    <text evidence="1">Belongs to the LysR transcriptional regulatory family.</text>
</comment>
<feature type="domain" description="HTH lysR-type" evidence="5">
    <location>
        <begin position="52"/>
        <end position="102"/>
    </location>
</feature>
<dbReference type="PRINTS" id="PR00039">
    <property type="entry name" value="HTHLYSR"/>
</dbReference>
<dbReference type="InterPro" id="IPR036390">
    <property type="entry name" value="WH_DNA-bd_sf"/>
</dbReference>
<name>A0ABT7G3V5_9CORY</name>
<evidence type="ECO:0000259" key="5">
    <source>
        <dbReference type="PROSITE" id="PS50931"/>
    </source>
</evidence>
<protein>
    <submittedName>
        <fullName evidence="6">LysR family transcriptional regulator</fullName>
    </submittedName>
</protein>